<evidence type="ECO:0000313" key="6">
    <source>
        <dbReference type="EMBL" id="SVA71395.1"/>
    </source>
</evidence>
<dbReference type="PANTHER" id="PTHR11070:SF2">
    <property type="entry name" value="ATP-DEPENDENT DNA HELICASE SRS2"/>
    <property type="match status" value="1"/>
</dbReference>
<dbReference type="PROSITE" id="PS51217">
    <property type="entry name" value="UVRD_HELICASE_CTER"/>
    <property type="match status" value="1"/>
</dbReference>
<dbReference type="PANTHER" id="PTHR11070">
    <property type="entry name" value="UVRD / RECB / PCRA DNA HELICASE FAMILY MEMBER"/>
    <property type="match status" value="1"/>
</dbReference>
<dbReference type="GO" id="GO:0000725">
    <property type="term" value="P:recombinational repair"/>
    <property type="evidence" value="ECO:0007669"/>
    <property type="project" value="TreeGrafter"/>
</dbReference>
<dbReference type="InterPro" id="IPR027417">
    <property type="entry name" value="P-loop_NTPase"/>
</dbReference>
<dbReference type="Pfam" id="PF21196">
    <property type="entry name" value="PcrA_UvrD_tudor"/>
    <property type="match status" value="1"/>
</dbReference>
<evidence type="ECO:0000259" key="5">
    <source>
        <dbReference type="PROSITE" id="PS51217"/>
    </source>
</evidence>
<dbReference type="Gene3D" id="3.40.50.300">
    <property type="entry name" value="P-loop containing nucleotide triphosphate hydrolases"/>
    <property type="match status" value="1"/>
</dbReference>
<accession>A0A381Y391</accession>
<dbReference type="GO" id="GO:0003677">
    <property type="term" value="F:DNA binding"/>
    <property type="evidence" value="ECO:0007669"/>
    <property type="project" value="InterPro"/>
</dbReference>
<dbReference type="GO" id="GO:0005829">
    <property type="term" value="C:cytosol"/>
    <property type="evidence" value="ECO:0007669"/>
    <property type="project" value="TreeGrafter"/>
</dbReference>
<gene>
    <name evidence="6" type="ORF">METZ01_LOCUS124249</name>
</gene>
<dbReference type="InterPro" id="IPR014017">
    <property type="entry name" value="DNA_helicase_UvrD-like_C"/>
</dbReference>
<dbReference type="SUPFAM" id="SSF52540">
    <property type="entry name" value="P-loop containing nucleoside triphosphate hydrolases"/>
    <property type="match status" value="2"/>
</dbReference>
<feature type="domain" description="UvrD-like helicase C-terminal" evidence="5">
    <location>
        <begin position="30"/>
        <end position="307"/>
    </location>
</feature>
<keyword evidence="2" id="KW-0378">Hydrolase</keyword>
<dbReference type="Gene3D" id="1.10.486.10">
    <property type="entry name" value="PCRA, domain 4"/>
    <property type="match status" value="1"/>
</dbReference>
<protein>
    <recommendedName>
        <fullName evidence="5">UvrD-like helicase C-terminal domain-containing protein</fullName>
    </recommendedName>
</protein>
<dbReference type="Pfam" id="PF13361">
    <property type="entry name" value="UvrD_C"/>
    <property type="match status" value="1"/>
</dbReference>
<dbReference type="GO" id="GO:0033202">
    <property type="term" value="C:DNA helicase complex"/>
    <property type="evidence" value="ECO:0007669"/>
    <property type="project" value="TreeGrafter"/>
</dbReference>
<keyword evidence="1" id="KW-0547">Nucleotide-binding</keyword>
<dbReference type="GO" id="GO:0005524">
    <property type="term" value="F:ATP binding"/>
    <property type="evidence" value="ECO:0007669"/>
    <property type="project" value="UniProtKB-KW"/>
</dbReference>
<reference evidence="6" key="1">
    <citation type="submission" date="2018-05" db="EMBL/GenBank/DDBJ databases">
        <authorList>
            <person name="Lanie J.A."/>
            <person name="Ng W.-L."/>
            <person name="Kazmierczak K.M."/>
            <person name="Andrzejewski T.M."/>
            <person name="Davidsen T.M."/>
            <person name="Wayne K.J."/>
            <person name="Tettelin H."/>
            <person name="Glass J.I."/>
            <person name="Rusch D."/>
            <person name="Podicherti R."/>
            <person name="Tsui H.-C.T."/>
            <person name="Winkler M.E."/>
        </authorList>
    </citation>
    <scope>NUCLEOTIDE SEQUENCE</scope>
</reference>
<dbReference type="InterPro" id="IPR000212">
    <property type="entry name" value="DNA_helicase_UvrD/REP"/>
</dbReference>
<evidence type="ECO:0000256" key="1">
    <source>
        <dbReference type="ARBA" id="ARBA00022741"/>
    </source>
</evidence>
<feature type="non-terminal residue" evidence="6">
    <location>
        <position position="1"/>
    </location>
</feature>
<evidence type="ECO:0000256" key="3">
    <source>
        <dbReference type="ARBA" id="ARBA00022806"/>
    </source>
</evidence>
<dbReference type="EMBL" id="UINC01017274">
    <property type="protein sequence ID" value="SVA71395.1"/>
    <property type="molecule type" value="Genomic_DNA"/>
</dbReference>
<dbReference type="AlphaFoldDB" id="A0A381Y391"/>
<evidence type="ECO:0000256" key="2">
    <source>
        <dbReference type="ARBA" id="ARBA00022801"/>
    </source>
</evidence>
<organism evidence="6">
    <name type="scientific">marine metagenome</name>
    <dbReference type="NCBI Taxonomy" id="408172"/>
    <lineage>
        <taxon>unclassified sequences</taxon>
        <taxon>metagenomes</taxon>
        <taxon>ecological metagenomes</taxon>
    </lineage>
</organism>
<proteinExistence type="predicted"/>
<dbReference type="GO" id="GO:0016787">
    <property type="term" value="F:hydrolase activity"/>
    <property type="evidence" value="ECO:0007669"/>
    <property type="project" value="UniProtKB-KW"/>
</dbReference>
<dbReference type="GO" id="GO:0043138">
    <property type="term" value="F:3'-5' DNA helicase activity"/>
    <property type="evidence" value="ECO:0007669"/>
    <property type="project" value="TreeGrafter"/>
</dbReference>
<name>A0A381Y391_9ZZZZ</name>
<keyword evidence="4" id="KW-0067">ATP-binding</keyword>
<evidence type="ECO:0000256" key="4">
    <source>
        <dbReference type="ARBA" id="ARBA00022840"/>
    </source>
</evidence>
<sequence>NADIRNILSFQQDFPDATFIGLEENYRSTGNILDVAKGLISTNKQRIEKNILAIKERGSHIVVHECFTGDEEANFIMEEINRLMTKKTKMLNDVAIMYRINAQSRALEEACLRYGIRYRIIGGVRFYHRREVKDLIAFLRVINNPGDQISLLRVINIPPRGLGTRSIEKIIMCSRREHLSVYGGIQGIIEGNIREHQLSSKSLKALDEFFWIIEELRSSAGAINISQTIELLLEKIRYRDHLEKTGNLEDRWDNILELKGMAQEFISGNNSGDLTALLEHLALVSDVDTLKENSDGITLITLHQAKGLEFPVVFMTGMEEGLLPHYRSMDSEEEIEEERRLCYVGITRAKQELYMTRAFRRGLMGSSGSSIPSRFLQEMPQELLSGPQFIRQKSQYAQVIKDTDILEDEVKEIPVPVLKTGDKIEHKIFGNGIIISVSGNGFDQEVVVAFEDAGVKRLLLGYAPIEKV</sequence>
<keyword evidence="3" id="KW-0347">Helicase</keyword>